<dbReference type="GO" id="GO:0017004">
    <property type="term" value="P:cytochrome complex assembly"/>
    <property type="evidence" value="ECO:0007669"/>
    <property type="project" value="UniProtKB-KW"/>
</dbReference>
<dbReference type="EMBL" id="CP001857">
    <property type="protein sequence ID" value="ADB57703.1"/>
    <property type="molecule type" value="Genomic_DNA"/>
</dbReference>
<dbReference type="eggNOG" id="arCOG00267">
    <property type="taxonomic scope" value="Archaea"/>
</dbReference>
<feature type="transmembrane region" description="Helical" evidence="7">
    <location>
        <begin position="43"/>
        <end position="63"/>
    </location>
</feature>
<dbReference type="InterPro" id="IPR003557">
    <property type="entry name" value="Cyt_c_biogenesis_CcmC"/>
</dbReference>
<organism evidence="9 10">
    <name type="scientific">Archaeoglobus profundus (strain DSM 5631 / JCM 9629 / NBRC 100127 / Av18)</name>
    <dbReference type="NCBI Taxonomy" id="572546"/>
    <lineage>
        <taxon>Archaea</taxon>
        <taxon>Methanobacteriati</taxon>
        <taxon>Methanobacteriota</taxon>
        <taxon>Archaeoglobi</taxon>
        <taxon>Archaeoglobales</taxon>
        <taxon>Archaeoglobaceae</taxon>
        <taxon>Archaeoglobus</taxon>
    </lineage>
</organism>
<evidence type="ECO:0000256" key="4">
    <source>
        <dbReference type="ARBA" id="ARBA00022748"/>
    </source>
</evidence>
<feature type="domain" description="Cytochrome c assembly protein" evidence="8">
    <location>
        <begin position="17"/>
        <end position="163"/>
    </location>
</feature>
<feature type="transmembrane region" description="Helical" evidence="7">
    <location>
        <begin position="180"/>
        <end position="199"/>
    </location>
</feature>
<keyword evidence="3 7" id="KW-0812">Transmembrane</keyword>
<dbReference type="PANTHER" id="PTHR30071">
    <property type="entry name" value="HEME EXPORTER PROTEIN C"/>
    <property type="match status" value="1"/>
</dbReference>
<dbReference type="GO" id="GO:0020037">
    <property type="term" value="F:heme binding"/>
    <property type="evidence" value="ECO:0007669"/>
    <property type="project" value="InterPro"/>
</dbReference>
<name>D2RHC8_ARCPA</name>
<feature type="transmembrane region" description="Helical" evidence="7">
    <location>
        <begin position="72"/>
        <end position="95"/>
    </location>
</feature>
<dbReference type="InterPro" id="IPR045062">
    <property type="entry name" value="Cyt_c_biogenesis_CcsA/CcmC"/>
</dbReference>
<dbReference type="AlphaFoldDB" id="D2RHC8"/>
<keyword evidence="5 7" id="KW-1133">Transmembrane helix</keyword>
<proteinExistence type="inferred from homology"/>
<gene>
    <name evidence="9" type="ordered locus">Arcpr_0638</name>
</gene>
<evidence type="ECO:0000313" key="10">
    <source>
        <dbReference type="Proteomes" id="UP000001901"/>
    </source>
</evidence>
<protein>
    <submittedName>
        <fullName evidence="9">Cytochrome c assembly protein</fullName>
    </submittedName>
</protein>
<dbReference type="Proteomes" id="UP000001901">
    <property type="component" value="Chromosome"/>
</dbReference>
<evidence type="ECO:0000256" key="6">
    <source>
        <dbReference type="ARBA" id="ARBA00023136"/>
    </source>
</evidence>
<dbReference type="PaxDb" id="572546-Arcpr_0638"/>
<dbReference type="HOGENOM" id="CLU_066538_1_0_2"/>
<evidence type="ECO:0000256" key="3">
    <source>
        <dbReference type="ARBA" id="ARBA00022692"/>
    </source>
</evidence>
<reference evidence="9 10" key="1">
    <citation type="journal article" date="2010" name="Stand. Genomic Sci.">
        <title>Complete genome sequence of Archaeoglobus profundus type strain (AV18).</title>
        <authorList>
            <person name="von Jan M."/>
            <person name="Lapidus A."/>
            <person name="Del Rio T.G."/>
            <person name="Copeland A."/>
            <person name="Tice H."/>
            <person name="Cheng J.F."/>
            <person name="Lucas S."/>
            <person name="Chen F."/>
            <person name="Nolan M."/>
            <person name="Goodwin L."/>
            <person name="Han C."/>
            <person name="Pitluck S."/>
            <person name="Liolios K."/>
            <person name="Ivanova N."/>
            <person name="Mavromatis K."/>
            <person name="Ovchinnikova G."/>
            <person name="Chertkov O."/>
            <person name="Pati A."/>
            <person name="Chen A."/>
            <person name="Palaniappan K."/>
            <person name="Land M."/>
            <person name="Hauser L."/>
            <person name="Chang Y.J."/>
            <person name="Jeffries C.D."/>
            <person name="Saunders E."/>
            <person name="Brettin T."/>
            <person name="Detter J.C."/>
            <person name="Chain P."/>
            <person name="Eichinger K."/>
            <person name="Huber H."/>
            <person name="Spring S."/>
            <person name="Rohde M."/>
            <person name="Goker M."/>
            <person name="Wirth R."/>
            <person name="Woyke T."/>
            <person name="Bristow J."/>
            <person name="Eisen J.A."/>
            <person name="Markowitz V."/>
            <person name="Hugenholtz P."/>
            <person name="Kyrpides N.C."/>
            <person name="Klenk H.P."/>
        </authorList>
    </citation>
    <scope>NUCLEOTIDE SEQUENCE [LARGE SCALE GENOMIC DNA]</scope>
    <source>
        <strain evidence="10">DSM 5631 / JCM 9629 / NBRC 100127 / Av18</strain>
    </source>
</reference>
<evidence type="ECO:0000256" key="7">
    <source>
        <dbReference type="SAM" id="Phobius"/>
    </source>
</evidence>
<feature type="transmembrane region" description="Helical" evidence="7">
    <location>
        <begin position="107"/>
        <end position="125"/>
    </location>
</feature>
<dbReference type="KEGG" id="apo:Arcpr_0638"/>
<dbReference type="PANTHER" id="PTHR30071:SF1">
    <property type="entry name" value="CYTOCHROME B_B6 PROTEIN-RELATED"/>
    <property type="match status" value="1"/>
</dbReference>
<accession>D2RHC8</accession>
<keyword evidence="4" id="KW-0201">Cytochrome c-type biogenesis</keyword>
<dbReference type="GeneID" id="8739298"/>
<evidence type="ECO:0000313" key="9">
    <source>
        <dbReference type="EMBL" id="ADB57703.1"/>
    </source>
</evidence>
<evidence type="ECO:0000256" key="1">
    <source>
        <dbReference type="ARBA" id="ARBA00004141"/>
    </source>
</evidence>
<dbReference type="GO" id="GO:0005886">
    <property type="term" value="C:plasma membrane"/>
    <property type="evidence" value="ECO:0007669"/>
    <property type="project" value="TreeGrafter"/>
</dbReference>
<sequence length="210" mass="23771">MILVFLIALDIATVIYSVFFGYYPNITLFDATCYRILYIHVPLAWNMYIAFTLTFAFSLAYLLKENPKFDAVAFCSAVLGILYGVGAIISGMLWAKEVWGSYWSWDPRQTTTLTALLAYIGYLALRSSILEIERARRISSVFGVSAYITIPLSFVSAVVVQSLHTQLPQQPLGEEAHILLALRVIVSFATFLALLRMYYTSVMRKFEEKV</sequence>
<comment type="subcellular location">
    <subcellularLocation>
        <location evidence="1">Membrane</location>
        <topology evidence="1">Multi-pass membrane protein</topology>
    </subcellularLocation>
</comment>
<keyword evidence="6 7" id="KW-0472">Membrane</keyword>
<dbReference type="Pfam" id="PF01578">
    <property type="entry name" value="Cytochrom_C_asm"/>
    <property type="match status" value="1"/>
</dbReference>
<dbReference type="RefSeq" id="WP_012940039.1">
    <property type="nucleotide sequence ID" value="NC_013741.1"/>
</dbReference>
<dbReference type="InterPro" id="IPR002541">
    <property type="entry name" value="Cyt_c_assembly"/>
</dbReference>
<comment type="similarity">
    <text evidence="2">Belongs to the CcmC/CycZ/HelC family.</text>
</comment>
<keyword evidence="10" id="KW-1185">Reference proteome</keyword>
<dbReference type="GO" id="GO:0015232">
    <property type="term" value="F:heme transmembrane transporter activity"/>
    <property type="evidence" value="ECO:0007669"/>
    <property type="project" value="InterPro"/>
</dbReference>
<dbReference type="STRING" id="572546.Arcpr_0638"/>
<feature type="transmembrane region" description="Helical" evidence="7">
    <location>
        <begin position="137"/>
        <end position="160"/>
    </location>
</feature>
<evidence type="ECO:0000256" key="5">
    <source>
        <dbReference type="ARBA" id="ARBA00022989"/>
    </source>
</evidence>
<evidence type="ECO:0000256" key="2">
    <source>
        <dbReference type="ARBA" id="ARBA00005840"/>
    </source>
</evidence>
<feature type="transmembrane region" description="Helical" evidence="7">
    <location>
        <begin position="5"/>
        <end position="23"/>
    </location>
</feature>
<dbReference type="PRINTS" id="PR01386">
    <property type="entry name" value="CCMCBIOGNSIS"/>
</dbReference>
<evidence type="ECO:0000259" key="8">
    <source>
        <dbReference type="Pfam" id="PF01578"/>
    </source>
</evidence>
<dbReference type="OrthoDB" id="148358at2157"/>